<proteinExistence type="predicted"/>
<sequence length="114" mass="13425">MSFENQIKEWVSIDNQLKNLNEKVKELREKRSSLENNITTYAFNNNLSKSTVHISDGKLKFSNTKITEPLTFKYLEKTLGEVINNESQVKIIIEHLKNKREVKIIQEIKRFSNN</sequence>
<dbReference type="EMBL" id="MN738918">
    <property type="protein sequence ID" value="QHT31348.1"/>
    <property type="molecule type" value="Genomic_DNA"/>
</dbReference>
<organism evidence="2">
    <name type="scientific">viral metagenome</name>
    <dbReference type="NCBI Taxonomy" id="1070528"/>
    <lineage>
        <taxon>unclassified sequences</taxon>
        <taxon>metagenomes</taxon>
        <taxon>organismal metagenomes</taxon>
    </lineage>
</organism>
<protein>
    <submittedName>
        <fullName evidence="2">Uncharacterized protein</fullName>
    </submittedName>
</protein>
<accession>A0A6C0EQS9</accession>
<evidence type="ECO:0000313" key="2">
    <source>
        <dbReference type="EMBL" id="QHT31348.1"/>
    </source>
</evidence>
<dbReference type="Pfam" id="PF19064">
    <property type="entry name" value="DUF5760"/>
    <property type="match status" value="1"/>
</dbReference>
<dbReference type="AlphaFoldDB" id="A0A6C0EQS9"/>
<name>A0A6C0EQS9_9ZZZZ</name>
<reference evidence="2" key="1">
    <citation type="journal article" date="2020" name="Nature">
        <title>Giant virus diversity and host interactions through global metagenomics.</title>
        <authorList>
            <person name="Schulz F."/>
            <person name="Roux S."/>
            <person name="Paez-Espino D."/>
            <person name="Jungbluth S."/>
            <person name="Walsh D.A."/>
            <person name="Denef V.J."/>
            <person name="McMahon K.D."/>
            <person name="Konstantinidis K.T."/>
            <person name="Eloe-Fadrosh E.A."/>
            <person name="Kyrpides N.C."/>
            <person name="Woyke T."/>
        </authorList>
    </citation>
    <scope>NUCLEOTIDE SEQUENCE</scope>
    <source>
        <strain evidence="2">GVMAG-M-3300009155-2</strain>
    </source>
</reference>
<keyword evidence="1" id="KW-0175">Coiled coil</keyword>
<feature type="coiled-coil region" evidence="1">
    <location>
        <begin position="10"/>
        <end position="37"/>
    </location>
</feature>
<dbReference type="InterPro" id="IPR043918">
    <property type="entry name" value="DUF5760"/>
</dbReference>
<evidence type="ECO:0000256" key="1">
    <source>
        <dbReference type="SAM" id="Coils"/>
    </source>
</evidence>